<evidence type="ECO:0000256" key="1">
    <source>
        <dbReference type="ARBA" id="ARBA00004173"/>
    </source>
</evidence>
<sequence length="486" mass="54433">MSSQIKINKLAERYPFNNEELEQLIRCHSALLDVHNTDSFLTKIALSSPYSYFFLPGNEMRRRIELVENNILPQGFGSCLRAAMSVDLFVDCANEGEDLTLERFLEGVADCGQRGHKEALRVVWDCASYLGGFEDELKPSVIVDMCYRLAFAADVTVSPNADAQAIIAKLESEHDGACLPLEKSLAQFGQKGLVQRENFVEWAEMMVPQLSSTLSTFMHNLLFHTKYTTHHFNFVPFKYPKLDQTSSIFGGVHCSNLFALAVTSPLMGGSWHNLYSFEHHGNSMNRLQYSILGYSGPSVTVMETDQGHILGAFLNTTWKKSKEFYGDSNAFIFQLHPTLTVFNPTGTETNFVRLQDGIGFGGTQDMPRLYIPASMEACNAGVMDKTFHEGNLLPTEALEKFNIKSLEVWGVGGDEAIKKGLDAREAQRALTDSTIYQARVIKDKSSLVKDINLLDSNLYKHLDAARGRAEFRVDDKHGGYVLERDQ</sequence>
<dbReference type="GO" id="GO:0005739">
    <property type="term" value="C:mitochondrion"/>
    <property type="evidence" value="ECO:0007669"/>
    <property type="project" value="UniProtKB-SubCell"/>
</dbReference>
<dbReference type="Proteomes" id="UP001530400">
    <property type="component" value="Unassembled WGS sequence"/>
</dbReference>
<dbReference type="SMART" id="SM00584">
    <property type="entry name" value="TLDc"/>
    <property type="match status" value="1"/>
</dbReference>
<evidence type="ECO:0000313" key="6">
    <source>
        <dbReference type="EMBL" id="KAL3776444.1"/>
    </source>
</evidence>
<dbReference type="EMBL" id="JALLPJ020001098">
    <property type="protein sequence ID" value="KAL3776444.1"/>
    <property type="molecule type" value="Genomic_DNA"/>
</dbReference>
<comment type="caution">
    <text evidence="6">The sequence shown here is derived from an EMBL/GenBank/DDBJ whole genome shotgun (WGS) entry which is preliminary data.</text>
</comment>
<protein>
    <recommendedName>
        <fullName evidence="4">Oxidation resistance protein 1</fullName>
    </recommendedName>
</protein>
<evidence type="ECO:0000313" key="7">
    <source>
        <dbReference type="Proteomes" id="UP001530400"/>
    </source>
</evidence>
<dbReference type="PROSITE" id="PS51886">
    <property type="entry name" value="TLDC"/>
    <property type="match status" value="1"/>
</dbReference>
<dbReference type="Pfam" id="PF07534">
    <property type="entry name" value="TLD"/>
    <property type="match status" value="1"/>
</dbReference>
<dbReference type="InterPro" id="IPR006571">
    <property type="entry name" value="TLDc_dom"/>
</dbReference>
<evidence type="ECO:0000256" key="3">
    <source>
        <dbReference type="ARBA" id="ARBA00023128"/>
    </source>
</evidence>
<dbReference type="PANTHER" id="PTHR23354">
    <property type="entry name" value="NUCLEOLAR PROTEIN 7/ESTROGEN RECEPTOR COACTIVATOR-RELATED"/>
    <property type="match status" value="1"/>
</dbReference>
<proteinExistence type="inferred from homology"/>
<comment type="similarity">
    <text evidence="2">Belongs to the OXR1 family.</text>
</comment>
<feature type="domain" description="TLDc" evidence="5">
    <location>
        <begin position="247"/>
        <end position="412"/>
    </location>
</feature>
<reference evidence="6 7" key="1">
    <citation type="submission" date="2024-10" db="EMBL/GenBank/DDBJ databases">
        <title>Updated reference genomes for cyclostephanoid diatoms.</title>
        <authorList>
            <person name="Roberts W.R."/>
            <person name="Alverson A.J."/>
        </authorList>
    </citation>
    <scope>NUCLEOTIDE SEQUENCE [LARGE SCALE GENOMIC DNA]</scope>
    <source>
        <strain evidence="6 7">AJA010-31</strain>
    </source>
</reference>
<accession>A0ABD3NMD0</accession>
<evidence type="ECO:0000256" key="2">
    <source>
        <dbReference type="ARBA" id="ARBA00009540"/>
    </source>
</evidence>
<name>A0ABD3NMD0_9STRA</name>
<organism evidence="6 7">
    <name type="scientific">Cyclotella atomus</name>
    <dbReference type="NCBI Taxonomy" id="382360"/>
    <lineage>
        <taxon>Eukaryota</taxon>
        <taxon>Sar</taxon>
        <taxon>Stramenopiles</taxon>
        <taxon>Ochrophyta</taxon>
        <taxon>Bacillariophyta</taxon>
        <taxon>Coscinodiscophyceae</taxon>
        <taxon>Thalassiosirophycidae</taxon>
        <taxon>Stephanodiscales</taxon>
        <taxon>Stephanodiscaceae</taxon>
        <taxon>Cyclotella</taxon>
    </lineage>
</organism>
<keyword evidence="3" id="KW-0496">Mitochondrion</keyword>
<evidence type="ECO:0000259" key="5">
    <source>
        <dbReference type="PROSITE" id="PS51886"/>
    </source>
</evidence>
<evidence type="ECO:0000256" key="4">
    <source>
        <dbReference type="ARBA" id="ARBA00040604"/>
    </source>
</evidence>
<comment type="subcellular location">
    <subcellularLocation>
        <location evidence="1">Mitochondrion</location>
    </subcellularLocation>
</comment>
<dbReference type="AlphaFoldDB" id="A0ABD3NMD0"/>
<keyword evidence="7" id="KW-1185">Reference proteome</keyword>
<dbReference type="PANTHER" id="PTHR23354:SF62">
    <property type="entry name" value="MUSTARD, ISOFORM V"/>
    <property type="match status" value="1"/>
</dbReference>
<gene>
    <name evidence="6" type="ORF">ACHAWO_005918</name>
</gene>